<dbReference type="GO" id="GO:0016884">
    <property type="term" value="F:carbon-nitrogen ligase activity, with glutamine as amido-N-donor"/>
    <property type="evidence" value="ECO:0007669"/>
    <property type="project" value="InterPro"/>
</dbReference>
<evidence type="ECO:0000313" key="1">
    <source>
        <dbReference type="EMBL" id="THF61204.1"/>
    </source>
</evidence>
<keyword evidence="2" id="KW-1185">Reference proteome</keyword>
<dbReference type="InterPro" id="IPR003789">
    <property type="entry name" value="Asn/Gln_tRNA_amidoTrase-B-like"/>
</dbReference>
<dbReference type="OrthoDB" id="9788127at2"/>
<dbReference type="PANTHER" id="PTHR28055:SF1">
    <property type="entry name" value="ALTERED INHERITANCE OF MITOCHONDRIA PROTEIN 41, MITOCHONDRIAL"/>
    <property type="match status" value="1"/>
</dbReference>
<name>A0A4S4ANJ3_9RHOO</name>
<sequence>MSLKARIQEDMKAALRAKEAARLSAIRLLLAAVKQREVDERIELDDGAILAVVEKLVKQRRDSAAQYDAGGRPELAAAERFEIEVLSAYLPAQLGEAEVDAEIAAAIAAVGAGSPADMGKVMGQLKGRLAGRADMAEVSRKLRTALSA</sequence>
<dbReference type="Gene3D" id="1.10.1510.10">
    <property type="entry name" value="Uncharacterised protein YqeY/AIM41 PF09424, N-terminal domain"/>
    <property type="match status" value="1"/>
</dbReference>
<organism evidence="1 2">
    <name type="scientific">Pseudothauera rhizosphaerae</name>
    <dbReference type="NCBI Taxonomy" id="2565932"/>
    <lineage>
        <taxon>Bacteria</taxon>
        <taxon>Pseudomonadati</taxon>
        <taxon>Pseudomonadota</taxon>
        <taxon>Betaproteobacteria</taxon>
        <taxon>Rhodocyclales</taxon>
        <taxon>Zoogloeaceae</taxon>
        <taxon>Pseudothauera</taxon>
    </lineage>
</organism>
<dbReference type="RefSeq" id="WP_136384909.1">
    <property type="nucleotide sequence ID" value="NZ_SSOD01000007.1"/>
</dbReference>
<dbReference type="InterPro" id="IPR042184">
    <property type="entry name" value="YqeY/Aim41_N"/>
</dbReference>
<dbReference type="AlphaFoldDB" id="A0A4S4ANJ3"/>
<dbReference type="InterPro" id="IPR023168">
    <property type="entry name" value="GatB_Yqey_C_2"/>
</dbReference>
<comment type="caution">
    <text evidence="1">The sequence shown here is derived from an EMBL/GenBank/DDBJ whole genome shotgun (WGS) entry which is preliminary data.</text>
</comment>
<gene>
    <name evidence="1" type="ORF">E6O51_10290</name>
</gene>
<accession>A0A4S4ANJ3</accession>
<reference evidence="1 2" key="1">
    <citation type="submission" date="2019-04" db="EMBL/GenBank/DDBJ databases">
        <title>Azoarcus rhizosphaerae sp. nov. isolated from rhizosphere of Ficus religiosa.</title>
        <authorList>
            <person name="Lin S.-Y."/>
            <person name="Hameed A."/>
            <person name="Hsu Y.-H."/>
            <person name="Young C.-C."/>
        </authorList>
    </citation>
    <scope>NUCLEOTIDE SEQUENCE [LARGE SCALE GENOMIC DNA]</scope>
    <source>
        <strain evidence="1 2">CC-YHH848</strain>
    </source>
</reference>
<proteinExistence type="predicted"/>
<dbReference type="Gene3D" id="1.10.10.410">
    <property type="match status" value="1"/>
</dbReference>
<protein>
    <submittedName>
        <fullName evidence="1">GatB/YqeY domain-containing protein</fullName>
    </submittedName>
</protein>
<dbReference type="Proteomes" id="UP000307956">
    <property type="component" value="Unassembled WGS sequence"/>
</dbReference>
<dbReference type="SUPFAM" id="SSF89095">
    <property type="entry name" value="GatB/YqeY motif"/>
    <property type="match status" value="1"/>
</dbReference>
<dbReference type="PANTHER" id="PTHR28055">
    <property type="entry name" value="ALTERED INHERITANCE OF MITOCHONDRIA PROTEIN 41, MITOCHONDRIAL"/>
    <property type="match status" value="1"/>
</dbReference>
<dbReference type="InterPro" id="IPR019004">
    <property type="entry name" value="YqeY/Aim41"/>
</dbReference>
<dbReference type="Pfam" id="PF09424">
    <property type="entry name" value="YqeY"/>
    <property type="match status" value="1"/>
</dbReference>
<dbReference type="EMBL" id="SSOD01000007">
    <property type="protein sequence ID" value="THF61204.1"/>
    <property type="molecule type" value="Genomic_DNA"/>
</dbReference>
<evidence type="ECO:0000313" key="2">
    <source>
        <dbReference type="Proteomes" id="UP000307956"/>
    </source>
</evidence>